<feature type="compositionally biased region" description="Polar residues" evidence="1">
    <location>
        <begin position="195"/>
        <end position="212"/>
    </location>
</feature>
<evidence type="ECO:0000313" key="2">
    <source>
        <dbReference type="EMBL" id="KAK7391626.1"/>
    </source>
</evidence>
<dbReference type="EMBL" id="JAYMYS010000005">
    <property type="protein sequence ID" value="KAK7391626.1"/>
    <property type="molecule type" value="Genomic_DNA"/>
</dbReference>
<protein>
    <submittedName>
        <fullName evidence="2">Uncharacterized protein</fullName>
    </submittedName>
</protein>
<feature type="compositionally biased region" description="Polar residues" evidence="1">
    <location>
        <begin position="133"/>
        <end position="147"/>
    </location>
</feature>
<feature type="region of interest" description="Disordered" evidence="1">
    <location>
        <begin position="64"/>
        <end position="115"/>
    </location>
</feature>
<dbReference type="AlphaFoldDB" id="A0AAN9XGU8"/>
<dbReference type="PANTHER" id="PTHR36022">
    <property type="entry name" value="GPI-ANCHORED ADHESIN-LIKE PROTEIN"/>
    <property type="match status" value="1"/>
</dbReference>
<feature type="region of interest" description="Disordered" evidence="1">
    <location>
        <begin position="133"/>
        <end position="173"/>
    </location>
</feature>
<proteinExistence type="predicted"/>
<accession>A0AAN9XGU8</accession>
<feature type="compositionally biased region" description="Low complexity" evidence="1">
    <location>
        <begin position="101"/>
        <end position="115"/>
    </location>
</feature>
<dbReference type="PANTHER" id="PTHR36022:SF1">
    <property type="entry name" value="GPI-ANCHORED ADHESIN-LIKE PROTEIN"/>
    <property type="match status" value="1"/>
</dbReference>
<keyword evidence="3" id="KW-1185">Reference proteome</keyword>
<organism evidence="2 3">
    <name type="scientific">Psophocarpus tetragonolobus</name>
    <name type="common">Winged bean</name>
    <name type="synonym">Dolichos tetragonolobus</name>
    <dbReference type="NCBI Taxonomy" id="3891"/>
    <lineage>
        <taxon>Eukaryota</taxon>
        <taxon>Viridiplantae</taxon>
        <taxon>Streptophyta</taxon>
        <taxon>Embryophyta</taxon>
        <taxon>Tracheophyta</taxon>
        <taxon>Spermatophyta</taxon>
        <taxon>Magnoliopsida</taxon>
        <taxon>eudicotyledons</taxon>
        <taxon>Gunneridae</taxon>
        <taxon>Pentapetalae</taxon>
        <taxon>rosids</taxon>
        <taxon>fabids</taxon>
        <taxon>Fabales</taxon>
        <taxon>Fabaceae</taxon>
        <taxon>Papilionoideae</taxon>
        <taxon>50 kb inversion clade</taxon>
        <taxon>NPAAA clade</taxon>
        <taxon>indigoferoid/millettioid clade</taxon>
        <taxon>Phaseoleae</taxon>
        <taxon>Psophocarpus</taxon>
    </lineage>
</organism>
<evidence type="ECO:0000313" key="3">
    <source>
        <dbReference type="Proteomes" id="UP001386955"/>
    </source>
</evidence>
<feature type="region of interest" description="Disordered" evidence="1">
    <location>
        <begin position="194"/>
        <end position="220"/>
    </location>
</feature>
<sequence length="738" mass="79350">MVAERNQAASTHTLLVCSHFPVKVEVSCYLRSLAGSSSPLRSVTPIFSFRRSCRLFTMSKTFSSKKFSSLPPPPTPITVAASSCTKKKHSPRSPLQDLNRSSSSSNSSYASSSVSSEAPKGCLRFLSSSSFRTPVNRPKSLTRTPSSAPHAASLKQSKSNSSKENLPKGNVGLRTKILASDKVQTHRKKLPCLYQGQSGKKSGYRTGQNTKPCSALNEHSKILPRLPSASEELKEKGDVLGGRNDIADEQAHVQLCRGDVNLTPSSKKVTGSCLDDIRVFGDVEEKPNARISRTPPIHNSVSPEIPCGSSLLPKTATPACYGAGYVVSGVADKRKCKPRGILTVEKNYSGSSKVATNSFDDDEKKVMDTSDHASPSLLPLPTEAVVLWLSSPCNKGKKILSQEFENGLNQSQGLPESTTLASSTLPSSSSKTFWNVSDSSDLSGGADGIMRKISSSISPNGLAELQLPSDYNFSPSYSSLLFSPNPTPTCSAGSSGKGKCSRYNFIDENSPFSLTSFGSGNVIQTPQSDSSSSLHVGLSLVHTNNRKENNSNPGLNSSSKILLSENFLLHSSMLLEDSVNSSFQFDCLPMPCESIDVRKLPKFFNDQDPWLSSSTIENASQSQMRISWREGLISQPYELDEFDSCRCLSDEEEIANDSGIYGSSGPQVIIETSDSKKLDSDVGITETEDKELEIDGLSKENFPALISCSGAESISIDGGGLTASGDDPDWTLPFEQVI</sequence>
<feature type="compositionally biased region" description="Low complexity" evidence="1">
    <location>
        <begin position="414"/>
        <end position="429"/>
    </location>
</feature>
<name>A0AAN9XGU8_PSOTE</name>
<reference evidence="2 3" key="1">
    <citation type="submission" date="2024-01" db="EMBL/GenBank/DDBJ databases">
        <title>The genomes of 5 underutilized Papilionoideae crops provide insights into root nodulation and disease resistanc.</title>
        <authorList>
            <person name="Jiang F."/>
        </authorList>
    </citation>
    <scope>NUCLEOTIDE SEQUENCE [LARGE SCALE GENOMIC DNA]</scope>
    <source>
        <strain evidence="2">DUOXIRENSHENG_FW03</strain>
        <tissue evidence="2">Leaves</tissue>
    </source>
</reference>
<dbReference type="Proteomes" id="UP001386955">
    <property type="component" value="Unassembled WGS sequence"/>
</dbReference>
<evidence type="ECO:0000256" key="1">
    <source>
        <dbReference type="SAM" id="MobiDB-lite"/>
    </source>
</evidence>
<gene>
    <name evidence="2" type="ORF">VNO78_20043</name>
</gene>
<feature type="compositionally biased region" description="Polar residues" evidence="1">
    <location>
        <begin position="154"/>
        <end position="164"/>
    </location>
</feature>
<comment type="caution">
    <text evidence="2">The sequence shown here is derived from an EMBL/GenBank/DDBJ whole genome shotgun (WGS) entry which is preliminary data.</text>
</comment>
<feature type="region of interest" description="Disordered" evidence="1">
    <location>
        <begin position="410"/>
        <end position="429"/>
    </location>
</feature>